<protein>
    <submittedName>
        <fullName evidence="1">Uncharacterized protein</fullName>
    </submittedName>
</protein>
<organism evidence="1 2">
    <name type="scientific">Lagenidium giganteum</name>
    <dbReference type="NCBI Taxonomy" id="4803"/>
    <lineage>
        <taxon>Eukaryota</taxon>
        <taxon>Sar</taxon>
        <taxon>Stramenopiles</taxon>
        <taxon>Oomycota</taxon>
        <taxon>Peronosporomycetes</taxon>
        <taxon>Pythiales</taxon>
        <taxon>Pythiaceae</taxon>
    </lineage>
</organism>
<gene>
    <name evidence="1" type="ORF">N0F65_007299</name>
</gene>
<comment type="caution">
    <text evidence="1">The sequence shown here is derived from an EMBL/GenBank/DDBJ whole genome shotgun (WGS) entry which is preliminary data.</text>
</comment>
<reference evidence="1" key="1">
    <citation type="submission" date="2022-11" db="EMBL/GenBank/DDBJ databases">
        <authorList>
            <person name="Morgan W.R."/>
            <person name="Tartar A."/>
        </authorList>
    </citation>
    <scope>NUCLEOTIDE SEQUENCE</scope>
    <source>
        <strain evidence="1">ARSEF 373</strain>
    </source>
</reference>
<dbReference type="Proteomes" id="UP001146120">
    <property type="component" value="Unassembled WGS sequence"/>
</dbReference>
<dbReference type="AlphaFoldDB" id="A0AAV2Z404"/>
<sequence length="119" mass="12840">MLLVCCPEPSEYLFPLVPRAAASDLPDIIHTAAKSTQKKVTPKLASHSLRRGAAAYANGCSKLAVQCIPTRGAWLLDSLTKAFAYVGNTRRPVGTVLAGYRDPDMSVWTPMLARPGQSR</sequence>
<accession>A0AAV2Z404</accession>
<reference evidence="1" key="2">
    <citation type="journal article" date="2023" name="Microbiol Resour">
        <title>Decontamination and Annotation of the Draft Genome Sequence of the Oomycete Lagenidium giganteum ARSEF 373.</title>
        <authorList>
            <person name="Morgan W.R."/>
            <person name="Tartar A."/>
        </authorList>
    </citation>
    <scope>NUCLEOTIDE SEQUENCE</scope>
    <source>
        <strain evidence="1">ARSEF 373</strain>
    </source>
</reference>
<evidence type="ECO:0000313" key="1">
    <source>
        <dbReference type="EMBL" id="DBA01402.1"/>
    </source>
</evidence>
<proteinExistence type="predicted"/>
<evidence type="ECO:0000313" key="2">
    <source>
        <dbReference type="Proteomes" id="UP001146120"/>
    </source>
</evidence>
<dbReference type="EMBL" id="DAKRPA010000048">
    <property type="protein sequence ID" value="DBA01402.1"/>
    <property type="molecule type" value="Genomic_DNA"/>
</dbReference>
<name>A0AAV2Z404_9STRA</name>
<keyword evidence="2" id="KW-1185">Reference proteome</keyword>